<proteinExistence type="predicted"/>
<dbReference type="PANTHER" id="PTHR42709:SF4">
    <property type="entry name" value="INNER MEMBRANE PROTEIN YQAA"/>
    <property type="match status" value="1"/>
</dbReference>
<comment type="caution">
    <text evidence="3">The sequence shown here is derived from an EMBL/GenBank/DDBJ whole genome shotgun (WGS) entry which is preliminary data.</text>
</comment>
<feature type="domain" description="VTT" evidence="2">
    <location>
        <begin position="34"/>
        <end position="146"/>
    </location>
</feature>
<dbReference type="InterPro" id="IPR051311">
    <property type="entry name" value="DedA_domain"/>
</dbReference>
<sequence>MVDIMLLLNDYGYVSLFITSFLASTILPLGSEGLVILMVLGNFNIHTVVLVASVANFLGSCTSYYIGSTGRNLLISKYMRISDEQLKRAENCFRKYGTLSLLFTWLPGIGDAITVVAGLLRYKFINFAILVFVGKFFRYAAIAYFASHF</sequence>
<protein>
    <submittedName>
        <fullName evidence="3">DedA family protein</fullName>
    </submittedName>
</protein>
<reference evidence="3 4" key="1">
    <citation type="submission" date="2017-11" db="EMBL/GenBank/DDBJ databases">
        <title>Isolation and Characterization of Methanogenic Archaea from Saline Meromictic Lake at Siberia.</title>
        <authorList>
            <person name="Shen Y."/>
            <person name="Huang H.-H."/>
            <person name="Lai M.-C."/>
            <person name="Chen S.-C."/>
        </authorList>
    </citation>
    <scope>NUCLEOTIDE SEQUENCE [LARGE SCALE GENOMIC DNA]</scope>
    <source>
        <strain evidence="3 4">SY-01</strain>
    </source>
</reference>
<feature type="transmembrane region" description="Helical" evidence="1">
    <location>
        <begin position="127"/>
        <end position="146"/>
    </location>
</feature>
<keyword evidence="4" id="KW-1185">Reference proteome</keyword>
<keyword evidence="1" id="KW-0472">Membrane</keyword>
<evidence type="ECO:0000313" key="3">
    <source>
        <dbReference type="EMBL" id="TGC09502.1"/>
    </source>
</evidence>
<dbReference type="AlphaFoldDB" id="A0A4E0PXL4"/>
<dbReference type="Pfam" id="PF09335">
    <property type="entry name" value="VTT_dom"/>
    <property type="match status" value="1"/>
</dbReference>
<evidence type="ECO:0000313" key="4">
    <source>
        <dbReference type="Proteomes" id="UP000297295"/>
    </source>
</evidence>
<dbReference type="EMBL" id="PGGK01000005">
    <property type="protein sequence ID" value="TGC09502.1"/>
    <property type="molecule type" value="Genomic_DNA"/>
</dbReference>
<feature type="transmembrane region" description="Helical" evidence="1">
    <location>
        <begin position="47"/>
        <end position="66"/>
    </location>
</feature>
<feature type="transmembrane region" description="Helical" evidence="1">
    <location>
        <begin position="12"/>
        <end position="40"/>
    </location>
</feature>
<dbReference type="InterPro" id="IPR032816">
    <property type="entry name" value="VTT_dom"/>
</dbReference>
<keyword evidence="1" id="KW-1133">Transmembrane helix</keyword>
<dbReference type="OrthoDB" id="146471at2157"/>
<dbReference type="Proteomes" id="UP000297295">
    <property type="component" value="Unassembled WGS sequence"/>
</dbReference>
<evidence type="ECO:0000256" key="1">
    <source>
        <dbReference type="SAM" id="Phobius"/>
    </source>
</evidence>
<organism evidence="3 4">
    <name type="scientific">Methanolobus halotolerans</name>
    <dbReference type="NCBI Taxonomy" id="2052935"/>
    <lineage>
        <taxon>Archaea</taxon>
        <taxon>Methanobacteriati</taxon>
        <taxon>Methanobacteriota</taxon>
        <taxon>Stenosarchaea group</taxon>
        <taxon>Methanomicrobia</taxon>
        <taxon>Methanosarcinales</taxon>
        <taxon>Methanosarcinaceae</taxon>
        <taxon>Methanolobus</taxon>
    </lineage>
</organism>
<dbReference type="RefSeq" id="WP_135389540.1">
    <property type="nucleotide sequence ID" value="NZ_PGGK01000005.1"/>
</dbReference>
<accession>A0A4E0PXL4</accession>
<dbReference type="PANTHER" id="PTHR42709">
    <property type="entry name" value="ALKALINE PHOSPHATASE LIKE PROTEIN"/>
    <property type="match status" value="1"/>
</dbReference>
<keyword evidence="1" id="KW-0812">Transmembrane</keyword>
<name>A0A4E0PXL4_9EURY</name>
<gene>
    <name evidence="3" type="ORF">CUN85_06640</name>
</gene>
<evidence type="ECO:0000259" key="2">
    <source>
        <dbReference type="Pfam" id="PF09335"/>
    </source>
</evidence>
<feature type="transmembrane region" description="Helical" evidence="1">
    <location>
        <begin position="96"/>
        <end position="120"/>
    </location>
</feature>